<name>A0A1J1HNT0_9DIPT</name>
<evidence type="ECO:0000256" key="2">
    <source>
        <dbReference type="SAM" id="SignalP"/>
    </source>
</evidence>
<feature type="compositionally biased region" description="Pro residues" evidence="1">
    <location>
        <begin position="98"/>
        <end position="107"/>
    </location>
</feature>
<evidence type="ECO:0000256" key="1">
    <source>
        <dbReference type="SAM" id="MobiDB-lite"/>
    </source>
</evidence>
<dbReference type="Proteomes" id="UP000183832">
    <property type="component" value="Unassembled WGS sequence"/>
</dbReference>
<keyword evidence="2" id="KW-0732">Signal</keyword>
<evidence type="ECO:0000313" key="4">
    <source>
        <dbReference type="Proteomes" id="UP000183832"/>
    </source>
</evidence>
<feature type="region of interest" description="Disordered" evidence="1">
    <location>
        <begin position="24"/>
        <end position="131"/>
    </location>
</feature>
<feature type="compositionally biased region" description="Pro residues" evidence="1">
    <location>
        <begin position="30"/>
        <end position="42"/>
    </location>
</feature>
<feature type="compositionally biased region" description="Pro residues" evidence="1">
    <location>
        <begin position="77"/>
        <end position="87"/>
    </location>
</feature>
<sequence length="214" mass="23461">MNKLTLIIVIGTLTVTLQAVTGELSKRSPQAPPPPPDVPKPPGFNRLVRSPQMPPKPDGMPEPPPIPAVNRLARSPQMPPSDVPKPPTFNRMARSPQISPPDAPKPPTLNRFERSPQIPPVPEPPMPGVNRMARSAYIPQQELPFTMPPAPFRFVRSINSPNAPTEQESSIRNVRDASKNDKHHGNLVVRQQAVYSSFTSIGNEAHDASEQAEE</sequence>
<dbReference type="AlphaFoldDB" id="A0A1J1HNT0"/>
<gene>
    <name evidence="3" type="ORF">CLUMA_CG002947</name>
</gene>
<feature type="compositionally biased region" description="Pro residues" evidence="1">
    <location>
        <begin position="52"/>
        <end position="67"/>
    </location>
</feature>
<dbReference type="EMBL" id="CVRI01000011">
    <property type="protein sequence ID" value="CRK89186.1"/>
    <property type="molecule type" value="Genomic_DNA"/>
</dbReference>
<reference evidence="3 4" key="1">
    <citation type="submission" date="2015-04" db="EMBL/GenBank/DDBJ databases">
        <authorList>
            <person name="Syromyatnikov M.Y."/>
            <person name="Popov V.N."/>
        </authorList>
    </citation>
    <scope>NUCLEOTIDE SEQUENCE [LARGE SCALE GENOMIC DNA]</scope>
</reference>
<protein>
    <submittedName>
        <fullName evidence="3">CLUMA_CG002947, isoform A</fullName>
    </submittedName>
</protein>
<feature type="compositionally biased region" description="Polar residues" evidence="1">
    <location>
        <begin position="157"/>
        <end position="172"/>
    </location>
</feature>
<accession>A0A1J1HNT0</accession>
<organism evidence="3 4">
    <name type="scientific">Clunio marinus</name>
    <dbReference type="NCBI Taxonomy" id="568069"/>
    <lineage>
        <taxon>Eukaryota</taxon>
        <taxon>Metazoa</taxon>
        <taxon>Ecdysozoa</taxon>
        <taxon>Arthropoda</taxon>
        <taxon>Hexapoda</taxon>
        <taxon>Insecta</taxon>
        <taxon>Pterygota</taxon>
        <taxon>Neoptera</taxon>
        <taxon>Endopterygota</taxon>
        <taxon>Diptera</taxon>
        <taxon>Nematocera</taxon>
        <taxon>Chironomoidea</taxon>
        <taxon>Chironomidae</taxon>
        <taxon>Clunio</taxon>
    </lineage>
</organism>
<feature type="chain" id="PRO_5012204632" evidence="2">
    <location>
        <begin position="20"/>
        <end position="214"/>
    </location>
</feature>
<feature type="compositionally biased region" description="Basic and acidic residues" evidence="1">
    <location>
        <begin position="173"/>
        <end position="184"/>
    </location>
</feature>
<feature type="compositionally biased region" description="Pro residues" evidence="1">
    <location>
        <begin position="117"/>
        <end position="127"/>
    </location>
</feature>
<feature type="region of interest" description="Disordered" evidence="1">
    <location>
        <begin position="156"/>
        <end position="187"/>
    </location>
</feature>
<proteinExistence type="predicted"/>
<evidence type="ECO:0000313" key="3">
    <source>
        <dbReference type="EMBL" id="CRK89186.1"/>
    </source>
</evidence>
<feature type="signal peptide" evidence="2">
    <location>
        <begin position="1"/>
        <end position="19"/>
    </location>
</feature>
<keyword evidence="4" id="KW-1185">Reference proteome</keyword>